<name>A0A165I4J3_9BASI</name>
<gene>
    <name evidence="2" type="ORF">CALCODRAFT_481001</name>
</gene>
<sequence length="614" mass="67528">MSDSVAMEPFELELVDEDVREDVAAMETLNAATEEEETLARLKAWKGMLGARFPKTLLDFVGYEKSQFRQTQYRKHCVALMAKAPHALIFQPWFYVKYMGPRMQRLWYFGRLRAGKEVSNEFDPMVRGLGLASAQEDFPGPIVVPEALPSGSGPYTGDEVWPFPRQGWQAETKLGMTSRSGTSTADAGRKEVEKAVEVAAAKTTAVAKRQQEKAPGREVEEADGSVVDLDSETKGDLVIAGAKSKQVAPLKTGGKAVASSTKAEKPPAQAAAPKASKKTGKPEKQAAATGTKKPKDEKGKKRAEPALTWEAFKNKSGKIWLVKDFGEKCERCDASDKVCKTRALDKPCTACHMLAKPCSFTPPTDGRRFREHGVHTDPAKRLKHESVEPRMTRAQAPVRVKQEDIDAPREYKEVELPIHLAVQHMQSSFDFLYGGLMETGANLRELASAISEGSKTVNLLLSSEMWRGKIDGETGRIVTMDPSVPEADTETDDNDDNDSDVPVVKREKIKPSKPLVPAKRKATSDIEEPEGSSVRRVSRRMRNIRPEIELGGRNNDKVVIPDSEAEKDGQELESEEEAGNGEESDSGDSQDDFQPETSAAGLRRSGKSARSGRR</sequence>
<feature type="region of interest" description="Disordered" evidence="1">
    <location>
        <begin position="473"/>
        <end position="614"/>
    </location>
</feature>
<proteinExistence type="predicted"/>
<dbReference type="EMBL" id="KV423934">
    <property type="protein sequence ID" value="KZT60120.1"/>
    <property type="molecule type" value="Genomic_DNA"/>
</dbReference>
<evidence type="ECO:0000256" key="1">
    <source>
        <dbReference type="SAM" id="MobiDB-lite"/>
    </source>
</evidence>
<keyword evidence="3" id="KW-1185">Reference proteome</keyword>
<accession>A0A165I4J3</accession>
<feature type="compositionally biased region" description="Basic residues" evidence="1">
    <location>
        <begin position="604"/>
        <end position="614"/>
    </location>
</feature>
<feature type="compositionally biased region" description="Basic and acidic residues" evidence="1">
    <location>
        <begin position="209"/>
        <end position="219"/>
    </location>
</feature>
<dbReference type="Proteomes" id="UP000076842">
    <property type="component" value="Unassembled WGS sequence"/>
</dbReference>
<feature type="compositionally biased region" description="Basic and acidic residues" evidence="1">
    <location>
        <begin position="293"/>
        <end position="304"/>
    </location>
</feature>
<feature type="region of interest" description="Disordered" evidence="1">
    <location>
        <begin position="245"/>
        <end position="305"/>
    </location>
</feature>
<evidence type="ECO:0000313" key="2">
    <source>
        <dbReference type="EMBL" id="KZT60120.1"/>
    </source>
</evidence>
<organism evidence="2 3">
    <name type="scientific">Calocera cornea HHB12733</name>
    <dbReference type="NCBI Taxonomy" id="1353952"/>
    <lineage>
        <taxon>Eukaryota</taxon>
        <taxon>Fungi</taxon>
        <taxon>Dikarya</taxon>
        <taxon>Basidiomycota</taxon>
        <taxon>Agaricomycotina</taxon>
        <taxon>Dacrymycetes</taxon>
        <taxon>Dacrymycetales</taxon>
        <taxon>Dacrymycetaceae</taxon>
        <taxon>Calocera</taxon>
    </lineage>
</organism>
<feature type="region of interest" description="Disordered" evidence="1">
    <location>
        <begin position="206"/>
        <end position="228"/>
    </location>
</feature>
<dbReference type="AlphaFoldDB" id="A0A165I4J3"/>
<feature type="compositionally biased region" description="Basic and acidic residues" evidence="1">
    <location>
        <begin position="544"/>
        <end position="556"/>
    </location>
</feature>
<protein>
    <submittedName>
        <fullName evidence="2">Uncharacterized protein</fullName>
    </submittedName>
</protein>
<dbReference type="InParanoid" id="A0A165I4J3"/>
<feature type="compositionally biased region" description="Acidic residues" evidence="1">
    <location>
        <begin position="571"/>
        <end position="594"/>
    </location>
</feature>
<reference evidence="2 3" key="1">
    <citation type="journal article" date="2016" name="Mol. Biol. Evol.">
        <title>Comparative Genomics of Early-Diverging Mushroom-Forming Fungi Provides Insights into the Origins of Lignocellulose Decay Capabilities.</title>
        <authorList>
            <person name="Nagy L.G."/>
            <person name="Riley R."/>
            <person name="Tritt A."/>
            <person name="Adam C."/>
            <person name="Daum C."/>
            <person name="Floudas D."/>
            <person name="Sun H."/>
            <person name="Yadav J.S."/>
            <person name="Pangilinan J."/>
            <person name="Larsson K.H."/>
            <person name="Matsuura K."/>
            <person name="Barry K."/>
            <person name="Labutti K."/>
            <person name="Kuo R."/>
            <person name="Ohm R.A."/>
            <person name="Bhattacharya S.S."/>
            <person name="Shirouzu T."/>
            <person name="Yoshinaga Y."/>
            <person name="Martin F.M."/>
            <person name="Grigoriev I.V."/>
            <person name="Hibbett D.S."/>
        </authorList>
    </citation>
    <scope>NUCLEOTIDE SEQUENCE [LARGE SCALE GENOMIC DNA]</scope>
    <source>
        <strain evidence="2 3">HHB12733</strain>
    </source>
</reference>
<feature type="compositionally biased region" description="Acidic residues" evidence="1">
    <location>
        <begin position="487"/>
        <end position="499"/>
    </location>
</feature>
<evidence type="ECO:0000313" key="3">
    <source>
        <dbReference type="Proteomes" id="UP000076842"/>
    </source>
</evidence>